<accession>A0A5M6CYS3</accession>
<comment type="caution">
    <text evidence="2">The sequence shown here is derived from an EMBL/GenBank/DDBJ whole genome shotgun (WGS) entry which is preliminary data.</text>
</comment>
<reference evidence="2 3" key="1">
    <citation type="submission" date="2019-08" db="EMBL/GenBank/DDBJ databases">
        <authorList>
            <person name="Dhanesh K."/>
            <person name="Kumar G."/>
            <person name="Sasikala C."/>
            <person name="Venkata Ramana C."/>
        </authorList>
    </citation>
    <scope>NUCLEOTIDE SEQUENCE [LARGE SCALE GENOMIC DNA]</scope>
    <source>
        <strain evidence="2 3">JC645</strain>
    </source>
</reference>
<evidence type="ECO:0000313" key="3">
    <source>
        <dbReference type="Proteomes" id="UP000324479"/>
    </source>
</evidence>
<feature type="domain" description="3-keto-alpha-glucoside-1,2-lyase/3-keto-2-hydroxy-glucal hydratase" evidence="1">
    <location>
        <begin position="36"/>
        <end position="211"/>
    </location>
</feature>
<dbReference type="InterPro" id="IPR010496">
    <property type="entry name" value="AL/BT2_dom"/>
</dbReference>
<dbReference type="EMBL" id="VWOX01000018">
    <property type="protein sequence ID" value="KAA5539570.1"/>
    <property type="molecule type" value="Genomic_DNA"/>
</dbReference>
<protein>
    <submittedName>
        <fullName evidence="2">DUF1080 domain-containing protein</fullName>
    </submittedName>
</protein>
<evidence type="ECO:0000259" key="1">
    <source>
        <dbReference type="Pfam" id="PF06439"/>
    </source>
</evidence>
<dbReference type="Gene3D" id="2.60.120.560">
    <property type="entry name" value="Exo-inulinase, domain 1"/>
    <property type="match status" value="1"/>
</dbReference>
<dbReference type="GO" id="GO:0016787">
    <property type="term" value="F:hydrolase activity"/>
    <property type="evidence" value="ECO:0007669"/>
    <property type="project" value="InterPro"/>
</dbReference>
<keyword evidence="3" id="KW-1185">Reference proteome</keyword>
<organism evidence="2 3">
    <name type="scientific">Roseiconus nitratireducens</name>
    <dbReference type="NCBI Taxonomy" id="2605748"/>
    <lineage>
        <taxon>Bacteria</taxon>
        <taxon>Pseudomonadati</taxon>
        <taxon>Planctomycetota</taxon>
        <taxon>Planctomycetia</taxon>
        <taxon>Pirellulales</taxon>
        <taxon>Pirellulaceae</taxon>
        <taxon>Roseiconus</taxon>
    </lineage>
</organism>
<proteinExistence type="predicted"/>
<evidence type="ECO:0000313" key="2">
    <source>
        <dbReference type="EMBL" id="KAA5539570.1"/>
    </source>
</evidence>
<gene>
    <name evidence="2" type="ORF">FYK55_23635</name>
</gene>
<dbReference type="Pfam" id="PF06439">
    <property type="entry name" value="3keto-disac_hyd"/>
    <property type="match status" value="1"/>
</dbReference>
<name>A0A5M6CYS3_9BACT</name>
<dbReference type="RefSeq" id="WP_150079109.1">
    <property type="nucleotide sequence ID" value="NZ_VWOX01000018.1"/>
</dbReference>
<dbReference type="AlphaFoldDB" id="A0A5M6CYS3"/>
<sequence>MNRFANPLAPRLLTFGLFLLGLIALSNSSTRAEESDWTPLFDGKSLDNWEVRPSACRDDWKVEQGEIIAENPQKEGSNLWTKKEYRDYELELEYKTTSEYYDTGVMLRGDGHQVQIGISGSLQKDMTGCIYAPKDKRGSYPGATDKIAEFHKVGDWNHLRIILTDKRIQTFLNGEPFVDYTGIAINEKGPIGLQLHGGHHMKVQFRNVRIKAQ</sequence>
<dbReference type="Proteomes" id="UP000324479">
    <property type="component" value="Unassembled WGS sequence"/>
</dbReference>